<protein>
    <submittedName>
        <fullName evidence="3 4">Protein BCCIP homolog isoform X1</fullName>
    </submittedName>
</protein>
<evidence type="ECO:0000313" key="3">
    <source>
        <dbReference type="RefSeq" id="XP_022735215.1"/>
    </source>
</evidence>
<dbReference type="OrthoDB" id="27543at2759"/>
<dbReference type="Proteomes" id="UP000515121">
    <property type="component" value="Unplaced"/>
</dbReference>
<dbReference type="InterPro" id="IPR025602">
    <property type="entry name" value="BCP1_family"/>
</dbReference>
<dbReference type="GO" id="GO:0005634">
    <property type="term" value="C:nucleus"/>
    <property type="evidence" value="ECO:0007669"/>
    <property type="project" value="TreeGrafter"/>
</dbReference>
<evidence type="ECO:0000256" key="1">
    <source>
        <dbReference type="ARBA" id="ARBA00006781"/>
    </source>
</evidence>
<sequence>MEEFPKRENPTGKVEAEILMLDFKTPSTSIKTRHSCRGSWRSSALSPQFLAFINGAASTKIQRRRNKLQSIFSLQNCSEKASFAHIYQRFNKMPRKPTRHRRLLPVQPLTFSPFARSVARVATAYLLNHHIRDATQQSAGVELNEKLKKVDRQSESSEDEAFDGVVQADFAFFDPKPDDFHGVKTLLQTYLDNKQWDLSGFIDLILGQTTVGTVVKLEGDEDNGVFSVITALNLGRYKDHKCITELKEFLLNVCQDKDKIGNLRALLGDKSLNVGLLVSQRVVNLPPELLPHLYDALFDEVSWATEDEPTEELRNSFHFKFYILVSKIYEHKNANQKRSSSADKDEAIIYIKPEDEIFRKLSIWSFLFPLQIQQVTTHELKNYQLTGIVMAVKAENISSFRQQLRTLINES</sequence>
<dbReference type="PANTHER" id="PTHR13261">
    <property type="entry name" value="BRCA2 AND CDKN1A INTERACTING PROTEIN"/>
    <property type="match status" value="1"/>
</dbReference>
<dbReference type="GeneID" id="111288552"/>
<organism evidence="2 3">
    <name type="scientific">Durio zibethinus</name>
    <name type="common">Durian</name>
    <dbReference type="NCBI Taxonomy" id="66656"/>
    <lineage>
        <taxon>Eukaryota</taxon>
        <taxon>Viridiplantae</taxon>
        <taxon>Streptophyta</taxon>
        <taxon>Embryophyta</taxon>
        <taxon>Tracheophyta</taxon>
        <taxon>Spermatophyta</taxon>
        <taxon>Magnoliopsida</taxon>
        <taxon>eudicotyledons</taxon>
        <taxon>Gunneridae</taxon>
        <taxon>Pentapetalae</taxon>
        <taxon>rosids</taxon>
        <taxon>malvids</taxon>
        <taxon>Malvales</taxon>
        <taxon>Malvaceae</taxon>
        <taxon>Helicteroideae</taxon>
        <taxon>Durio</taxon>
    </lineage>
</organism>
<dbReference type="AlphaFoldDB" id="A0A6P5Y488"/>
<comment type="similarity">
    <text evidence="1">Belongs to the BCP1 family.</text>
</comment>
<dbReference type="KEGG" id="dzi:111288552"/>
<gene>
    <name evidence="3 4" type="primary">LOC111288552</name>
</gene>
<evidence type="ECO:0000313" key="2">
    <source>
        <dbReference type="Proteomes" id="UP000515121"/>
    </source>
</evidence>
<dbReference type="RefSeq" id="XP_022735216.1">
    <property type="nucleotide sequence ID" value="XM_022879481.1"/>
</dbReference>
<dbReference type="Pfam" id="PF13862">
    <property type="entry name" value="BCCIP"/>
    <property type="match status" value="1"/>
</dbReference>
<dbReference type="RefSeq" id="XP_022735215.1">
    <property type="nucleotide sequence ID" value="XM_022879480.1"/>
</dbReference>
<reference evidence="3 4" key="1">
    <citation type="submission" date="2025-04" db="UniProtKB">
        <authorList>
            <consortium name="RefSeq"/>
        </authorList>
    </citation>
    <scope>IDENTIFICATION</scope>
    <source>
        <tissue evidence="3 4">Fruit stalk</tissue>
    </source>
</reference>
<keyword evidence="2" id="KW-1185">Reference proteome</keyword>
<dbReference type="PANTHER" id="PTHR13261:SF0">
    <property type="entry name" value="BRCA2 AND CDKN1A-INTERACTING PROTEIN"/>
    <property type="match status" value="1"/>
</dbReference>
<evidence type="ECO:0000313" key="4">
    <source>
        <dbReference type="RefSeq" id="XP_022735216.1"/>
    </source>
</evidence>
<accession>A0A6P5Y488</accession>
<proteinExistence type="inferred from homology"/>
<name>A0A6P5Y488_DURZI</name>